<dbReference type="PANTHER" id="PTHR43377">
    <property type="entry name" value="BILIVERDIN REDUCTASE A"/>
    <property type="match status" value="1"/>
</dbReference>
<organism evidence="4">
    <name type="scientific">Pyrodinium bahamense</name>
    <dbReference type="NCBI Taxonomy" id="73915"/>
    <lineage>
        <taxon>Eukaryota</taxon>
        <taxon>Sar</taxon>
        <taxon>Alveolata</taxon>
        <taxon>Dinophyceae</taxon>
        <taxon>Gonyaulacales</taxon>
        <taxon>Pyrocystaceae</taxon>
        <taxon>Pyrodinium</taxon>
    </lineage>
</organism>
<dbReference type="GO" id="GO:0000166">
    <property type="term" value="F:nucleotide binding"/>
    <property type="evidence" value="ECO:0007669"/>
    <property type="project" value="InterPro"/>
</dbReference>
<dbReference type="AlphaFoldDB" id="A0A7S0AE22"/>
<evidence type="ECO:0008006" key="5">
    <source>
        <dbReference type="Google" id="ProtNLM"/>
    </source>
</evidence>
<reference evidence="4" key="1">
    <citation type="submission" date="2021-01" db="EMBL/GenBank/DDBJ databases">
        <authorList>
            <person name="Corre E."/>
            <person name="Pelletier E."/>
            <person name="Niang G."/>
            <person name="Scheremetjew M."/>
            <person name="Finn R."/>
            <person name="Kale V."/>
            <person name="Holt S."/>
            <person name="Cochrane G."/>
            <person name="Meng A."/>
            <person name="Brown T."/>
            <person name="Cohen L."/>
        </authorList>
    </citation>
    <scope>NUCLEOTIDE SEQUENCE</scope>
    <source>
        <strain evidence="4">Pbaha01</strain>
    </source>
</reference>
<dbReference type="SUPFAM" id="SSF55347">
    <property type="entry name" value="Glyceraldehyde-3-phosphate dehydrogenase-like, C-terminal domain"/>
    <property type="match status" value="1"/>
</dbReference>
<name>A0A7S0AE22_9DINO</name>
<dbReference type="Pfam" id="PF01408">
    <property type="entry name" value="GFO_IDH_MocA"/>
    <property type="match status" value="1"/>
</dbReference>
<dbReference type="InterPro" id="IPR036291">
    <property type="entry name" value="NAD(P)-bd_dom_sf"/>
</dbReference>
<feature type="domain" description="Gfo/Idh/MocA-like oxidoreductase N-terminal" evidence="2">
    <location>
        <begin position="14"/>
        <end position="146"/>
    </location>
</feature>
<dbReference type="Pfam" id="PF22725">
    <property type="entry name" value="GFO_IDH_MocA_C3"/>
    <property type="match status" value="1"/>
</dbReference>
<gene>
    <name evidence="4" type="ORF">PBAH0796_LOCUS14892</name>
</gene>
<dbReference type="InterPro" id="IPR051450">
    <property type="entry name" value="Gfo/Idh/MocA_Oxidoreductases"/>
</dbReference>
<proteinExistence type="inferred from homology"/>
<protein>
    <recommendedName>
        <fullName evidence="5">Gfo/Idh/MocA-like oxidoreductase N-terminal domain-containing protein</fullName>
    </recommendedName>
</protein>
<comment type="similarity">
    <text evidence="1">Belongs to the Gfo/Idh/MocA family.</text>
</comment>
<dbReference type="Gene3D" id="3.40.50.720">
    <property type="entry name" value="NAD(P)-binding Rossmann-like Domain"/>
    <property type="match status" value="1"/>
</dbReference>
<evidence type="ECO:0000259" key="2">
    <source>
        <dbReference type="Pfam" id="PF01408"/>
    </source>
</evidence>
<evidence type="ECO:0000313" key="4">
    <source>
        <dbReference type="EMBL" id="CAD8360496.1"/>
    </source>
</evidence>
<evidence type="ECO:0000259" key="3">
    <source>
        <dbReference type="Pfam" id="PF22725"/>
    </source>
</evidence>
<dbReference type="EMBL" id="HBEG01024535">
    <property type="protein sequence ID" value="CAD8360496.1"/>
    <property type="molecule type" value="Transcribed_RNA"/>
</dbReference>
<evidence type="ECO:0000256" key="1">
    <source>
        <dbReference type="ARBA" id="ARBA00010928"/>
    </source>
</evidence>
<dbReference type="InterPro" id="IPR055170">
    <property type="entry name" value="GFO_IDH_MocA-like_dom"/>
</dbReference>
<sequence length="406" mass="43697">MPREVMAPPHTACRLAVIGVGPLAGWRHCQAIKGLRGHGAELACICRRRADNMERLGEHGVPLYTDAYQMMCEEPLEGVVIATPTHTHLPIARACIAGAQARQAALGGPQQGLRAILVETPLCEDLHTALELVEIAEDAGVAVLVGRQRRHSPFATRARELVANGKFGRFQGFTTEFALLKPDAYFKTDDPRLAWRGHEERGGPLLTNLVHDIDLMRYITGQEVVSVFAATSRVGRGGKVEGTGVVTAAMDHGAIGTLFFSDVVPSPWSYEFTTLEDKGYLAVPGDGPNDCYHFMGAQRSLGFPSLRSSRYGAEVTTPGCGAHLVLEREGVVCADPIEVQMAHFLRICGGDERPRCSGRDALQSLAVIAAALRSAETRTPQHPGDLVKQAAADLLWGAVPGWGEGE</sequence>
<dbReference type="Gene3D" id="3.30.360.10">
    <property type="entry name" value="Dihydrodipicolinate Reductase, domain 2"/>
    <property type="match status" value="1"/>
</dbReference>
<dbReference type="SUPFAM" id="SSF51735">
    <property type="entry name" value="NAD(P)-binding Rossmann-fold domains"/>
    <property type="match status" value="1"/>
</dbReference>
<dbReference type="PANTHER" id="PTHR43377:SF8">
    <property type="entry name" value="BLR3664 PROTEIN"/>
    <property type="match status" value="1"/>
</dbReference>
<accession>A0A7S0AE22</accession>
<feature type="domain" description="GFO/IDH/MocA-like oxidoreductase" evidence="3">
    <location>
        <begin position="157"/>
        <end position="275"/>
    </location>
</feature>
<dbReference type="InterPro" id="IPR000683">
    <property type="entry name" value="Gfo/Idh/MocA-like_OxRdtase_N"/>
</dbReference>